<organism evidence="2 3">
    <name type="scientific">Mycolicibacillus koreensis</name>
    <dbReference type="NCBI Taxonomy" id="1069220"/>
    <lineage>
        <taxon>Bacteria</taxon>
        <taxon>Bacillati</taxon>
        <taxon>Actinomycetota</taxon>
        <taxon>Actinomycetes</taxon>
        <taxon>Mycobacteriales</taxon>
        <taxon>Mycobacteriaceae</taxon>
        <taxon>Mycolicibacillus</taxon>
    </lineage>
</organism>
<dbReference type="InterPro" id="IPR038332">
    <property type="entry name" value="PPE_sf"/>
</dbReference>
<dbReference type="Proteomes" id="UP000193577">
    <property type="component" value="Unassembled WGS sequence"/>
</dbReference>
<dbReference type="InterPro" id="IPR000084">
    <property type="entry name" value="PE-PGRS_N"/>
</dbReference>
<gene>
    <name evidence="2" type="ORF">B8W67_15535</name>
</gene>
<evidence type="ECO:0000259" key="1">
    <source>
        <dbReference type="Pfam" id="PF00934"/>
    </source>
</evidence>
<accession>A0AA91SQP4</accession>
<dbReference type="Gene3D" id="1.10.287.850">
    <property type="entry name" value="HP0062-like domain"/>
    <property type="match status" value="1"/>
</dbReference>
<evidence type="ECO:0000313" key="2">
    <source>
        <dbReference type="EMBL" id="OSC31908.1"/>
    </source>
</evidence>
<dbReference type="Pfam" id="PF00934">
    <property type="entry name" value="PE"/>
    <property type="match status" value="1"/>
</dbReference>
<comment type="caution">
    <text evidence="2">The sequence shown here is derived from an EMBL/GenBank/DDBJ whole genome shotgun (WGS) entry which is preliminary data.</text>
</comment>
<evidence type="ECO:0000313" key="3">
    <source>
        <dbReference type="Proteomes" id="UP000193577"/>
    </source>
</evidence>
<name>A0AA91SQP4_9MYCO</name>
<dbReference type="SUPFAM" id="SSF140459">
    <property type="entry name" value="PE/PPE dimer-like"/>
    <property type="match status" value="1"/>
</dbReference>
<feature type="domain" description="PE" evidence="1">
    <location>
        <begin position="4"/>
        <end position="92"/>
    </location>
</feature>
<sequence>MPFLDVTPEALLAASAEVEALMARMTAVNAVQSAASAAILPPGSDPVSAKVAATLISHGAAHEVSAILGNEELLRSGLGVAESGVSYLAGDVQGVAAYGATLGL</sequence>
<keyword evidence="3" id="KW-1185">Reference proteome</keyword>
<reference evidence="2 3" key="1">
    <citation type="submission" date="2017-04" db="EMBL/GenBank/DDBJ databases">
        <title>The new phylogeny of genus Mycobacterium.</title>
        <authorList>
            <person name="Tortoli E."/>
            <person name="Trovato A."/>
            <person name="Cirillo D.M."/>
        </authorList>
    </citation>
    <scope>NUCLEOTIDE SEQUENCE [LARGE SCALE GENOMIC DNA]</scope>
    <source>
        <strain evidence="2 3">KCTC 19819</strain>
    </source>
</reference>
<proteinExistence type="predicted"/>
<protein>
    <submittedName>
        <fullName evidence="2">PE family protein</fullName>
    </submittedName>
</protein>
<dbReference type="AlphaFoldDB" id="A0AA91SQP4"/>
<dbReference type="EMBL" id="NCXO01000039">
    <property type="protein sequence ID" value="OSC31908.1"/>
    <property type="molecule type" value="Genomic_DNA"/>
</dbReference>